<evidence type="ECO:0000256" key="1">
    <source>
        <dbReference type="SAM" id="MobiDB-lite"/>
    </source>
</evidence>
<protein>
    <recommendedName>
        <fullName evidence="4">Type VI secretion system PAAR protein</fullName>
    </recommendedName>
</protein>
<name>A0AB36K3S5_9GAMM</name>
<dbReference type="CDD" id="cd14737">
    <property type="entry name" value="PAAR_1"/>
    <property type="match status" value="1"/>
</dbReference>
<feature type="region of interest" description="Disordered" evidence="1">
    <location>
        <begin position="1"/>
        <end position="69"/>
    </location>
</feature>
<dbReference type="RefSeq" id="WP_077459223.1">
    <property type="nucleotide sequence ID" value="NZ_MUEL01000012.1"/>
</dbReference>
<evidence type="ECO:0000313" key="2">
    <source>
        <dbReference type="EMBL" id="OOE42414.1"/>
    </source>
</evidence>
<proteinExistence type="predicted"/>
<sequence length="94" mass="9156">MPKAALVGHIGTAHDGFPPTPITAGSPTVKIDGIPAVRKGDPLAPHSKPKHPPHGRSVNAGSGSVNIDGKPAARIGDAISCGGVISGGSSVNIG</sequence>
<evidence type="ECO:0000313" key="3">
    <source>
        <dbReference type="Proteomes" id="UP000188726"/>
    </source>
</evidence>
<reference evidence="2 3" key="1">
    <citation type="journal article" date="2017" name="Genome Announc.">
        <title>Draft Genome Sequences of Salinivibrio proteolyticus, Salinivibrio sharmensis, Salinivibrio siamensis, Salinivibrio costicola subsp. alcaliphilus, Salinivibrio costicola subsp. vallismortis, and 29 New Isolates Belonging to the Genus Salinivibrio.</title>
        <authorList>
            <person name="Lopez-Hermoso C."/>
            <person name="de la Haba R.R."/>
            <person name="Sanchez-Porro C."/>
            <person name="Bayliss S.C."/>
            <person name="Feil E.J."/>
            <person name="Ventosa A."/>
        </authorList>
    </citation>
    <scope>NUCLEOTIDE SEQUENCE [LARGE SCALE GENOMIC DNA]</scope>
    <source>
        <strain evidence="2 3">IC202</strain>
    </source>
</reference>
<organism evidence="2 3">
    <name type="scientific">Salinivibrio kushneri</name>
    <dbReference type="NCBI Taxonomy" id="1908198"/>
    <lineage>
        <taxon>Bacteria</taxon>
        <taxon>Pseudomonadati</taxon>
        <taxon>Pseudomonadota</taxon>
        <taxon>Gammaproteobacteria</taxon>
        <taxon>Vibrionales</taxon>
        <taxon>Vibrionaceae</taxon>
        <taxon>Salinivibrio</taxon>
    </lineage>
</organism>
<accession>A0AB36K3S5</accession>
<gene>
    <name evidence="2" type="ORF">BZG09_13795</name>
</gene>
<dbReference type="NCBIfam" id="NF033420">
    <property type="entry name" value="T6SS_PAAR_dom"/>
    <property type="match status" value="1"/>
</dbReference>
<dbReference type="InterPro" id="IPR008727">
    <property type="entry name" value="PAAR_motif"/>
</dbReference>
<dbReference type="Gene3D" id="2.60.200.60">
    <property type="match status" value="1"/>
</dbReference>
<dbReference type="Pfam" id="PF05488">
    <property type="entry name" value="PAAR_motif"/>
    <property type="match status" value="1"/>
</dbReference>
<dbReference type="EMBL" id="MUEO01000042">
    <property type="protein sequence ID" value="OOE42414.1"/>
    <property type="molecule type" value="Genomic_DNA"/>
</dbReference>
<evidence type="ECO:0008006" key="4">
    <source>
        <dbReference type="Google" id="ProtNLM"/>
    </source>
</evidence>
<dbReference type="AlphaFoldDB" id="A0AB36K3S5"/>
<comment type="caution">
    <text evidence="2">The sequence shown here is derived from an EMBL/GenBank/DDBJ whole genome shotgun (WGS) entry which is preliminary data.</text>
</comment>
<dbReference type="Proteomes" id="UP000188726">
    <property type="component" value="Unassembled WGS sequence"/>
</dbReference>